<keyword evidence="3" id="KW-1185">Reference proteome</keyword>
<evidence type="ECO:0000256" key="1">
    <source>
        <dbReference type="SAM" id="MobiDB-lite"/>
    </source>
</evidence>
<protein>
    <submittedName>
        <fullName evidence="2">Uncharacterized protein</fullName>
    </submittedName>
</protein>
<evidence type="ECO:0000313" key="3">
    <source>
        <dbReference type="Proteomes" id="UP001055439"/>
    </source>
</evidence>
<name>A0A9E7JXG0_9LILI</name>
<evidence type="ECO:0000313" key="2">
    <source>
        <dbReference type="EMBL" id="URD97245.1"/>
    </source>
</evidence>
<organism evidence="2 3">
    <name type="scientific">Musa troglodytarum</name>
    <name type="common">fe'i banana</name>
    <dbReference type="NCBI Taxonomy" id="320322"/>
    <lineage>
        <taxon>Eukaryota</taxon>
        <taxon>Viridiplantae</taxon>
        <taxon>Streptophyta</taxon>
        <taxon>Embryophyta</taxon>
        <taxon>Tracheophyta</taxon>
        <taxon>Spermatophyta</taxon>
        <taxon>Magnoliopsida</taxon>
        <taxon>Liliopsida</taxon>
        <taxon>Zingiberales</taxon>
        <taxon>Musaceae</taxon>
        <taxon>Musa</taxon>
    </lineage>
</organism>
<gene>
    <name evidence="2" type="ORF">MUK42_23901</name>
</gene>
<reference evidence="2" key="1">
    <citation type="submission" date="2022-05" db="EMBL/GenBank/DDBJ databases">
        <title>The Musa troglodytarum L. genome provides insights into the mechanism of non-climacteric behaviour and enrichment of carotenoids.</title>
        <authorList>
            <person name="Wang J."/>
        </authorList>
    </citation>
    <scope>NUCLEOTIDE SEQUENCE</scope>
    <source>
        <tissue evidence="2">Leaf</tissue>
    </source>
</reference>
<feature type="compositionally biased region" description="Basic and acidic residues" evidence="1">
    <location>
        <begin position="1"/>
        <end position="10"/>
    </location>
</feature>
<dbReference type="EMBL" id="CP097506">
    <property type="protein sequence ID" value="URD97245.1"/>
    <property type="molecule type" value="Genomic_DNA"/>
</dbReference>
<feature type="compositionally biased region" description="Basic and acidic residues" evidence="1">
    <location>
        <begin position="114"/>
        <end position="124"/>
    </location>
</feature>
<accession>A0A9E7JXG0</accession>
<feature type="region of interest" description="Disordered" evidence="1">
    <location>
        <begin position="105"/>
        <end position="124"/>
    </location>
</feature>
<proteinExistence type="predicted"/>
<sequence>MDMGGFRDGDWTGAVEGVLETGEEPQPARRSQGSSRGSPSLLLVTDPPETPVEKQKNTRGELLALLRKRRSQELGFDCIQRQGHERYSRPEASITEAGGAMVVGGYRPAGHNHAGQDNETKIWD</sequence>
<dbReference type="AlphaFoldDB" id="A0A9E7JXG0"/>
<feature type="compositionally biased region" description="Low complexity" evidence="1">
    <location>
        <begin position="28"/>
        <end position="43"/>
    </location>
</feature>
<dbReference type="Proteomes" id="UP001055439">
    <property type="component" value="Chromosome 4"/>
</dbReference>
<feature type="region of interest" description="Disordered" evidence="1">
    <location>
        <begin position="1"/>
        <end position="58"/>
    </location>
</feature>